<evidence type="ECO:0000259" key="3">
    <source>
        <dbReference type="PROSITE" id="PS50994"/>
    </source>
</evidence>
<name>A0A7K0G4Y6_9SPHI</name>
<dbReference type="GO" id="GO:0015074">
    <property type="term" value="P:DNA integration"/>
    <property type="evidence" value="ECO:0007669"/>
    <property type="project" value="InterPro"/>
</dbReference>
<reference evidence="4 5" key="1">
    <citation type="submission" date="2019-11" db="EMBL/GenBank/DDBJ databases">
        <title>Pedobacter petrophilus genome.</title>
        <authorList>
            <person name="Feldbauer M.J."/>
            <person name="Newman J.D."/>
        </authorList>
    </citation>
    <scope>NUCLEOTIDE SEQUENCE [LARGE SCALE GENOMIC DNA]</scope>
    <source>
        <strain evidence="4 5">LMG 29686</strain>
    </source>
</reference>
<evidence type="ECO:0000313" key="4">
    <source>
        <dbReference type="EMBL" id="MRX78873.1"/>
    </source>
</evidence>
<gene>
    <name evidence="4" type="ORF">GJU39_22630</name>
</gene>
<sequence>PAAQMHDWLKEHNVNFPVVSPKTAFNFVRSVRNKYNIPKIEQQREYACVAELPYGQQAQVDFGFYNMSTTLGKTKKVQFFTFVLARSRYKYIYFSDTPFTTESVIGAHERAFEFIGGCPIEIVYDQDRLFMVSENLGDIILTAGFRNYVRSTKFTTHFCRKADPESKGKVENVVKYVKQNFLYNRSFRDLETLNSDALAWLSRTANTMIHNTTKLVPHQEFIIEQAFLFPWQPTDIKQTDYPSYTVHKDNKISYKSNVYSVPFGTYKKGKTVLLKITYEQIIIMDHSHTEVCRHEICRLKGQKILSRDHGRDKETAIVEMMEEFCDLMENKLKAINWISQIKSHKPRYIRDQIQLLKSTIVGLDPGIASRALDYACSHNIVSATDFKAIVKSMVRENQAAGTSEPKIIQFNPLSGESRKNADTAPQQSDLNSYDEIFDQK</sequence>
<feature type="domain" description="Integrase catalytic" evidence="3">
    <location>
        <begin position="49"/>
        <end position="225"/>
    </location>
</feature>
<evidence type="ECO:0000256" key="1">
    <source>
        <dbReference type="ARBA" id="ARBA00009277"/>
    </source>
</evidence>
<comment type="similarity">
    <text evidence="1">Belongs to the transposase IS21/IS408/IS1162 family.</text>
</comment>
<dbReference type="RefSeq" id="WP_154283269.1">
    <property type="nucleotide sequence ID" value="NZ_WKKH01000084.1"/>
</dbReference>
<feature type="region of interest" description="Disordered" evidence="2">
    <location>
        <begin position="405"/>
        <end position="440"/>
    </location>
</feature>
<feature type="non-terminal residue" evidence="4">
    <location>
        <position position="1"/>
    </location>
</feature>
<evidence type="ECO:0000256" key="2">
    <source>
        <dbReference type="SAM" id="MobiDB-lite"/>
    </source>
</evidence>
<dbReference type="InterPro" id="IPR012337">
    <property type="entry name" value="RNaseH-like_sf"/>
</dbReference>
<dbReference type="InterPro" id="IPR054353">
    <property type="entry name" value="IstA-like_C"/>
</dbReference>
<dbReference type="Pfam" id="PF22483">
    <property type="entry name" value="Mu-transpos_C_2"/>
    <property type="match status" value="1"/>
</dbReference>
<proteinExistence type="inferred from homology"/>
<dbReference type="AlphaFoldDB" id="A0A7K0G4Y6"/>
<dbReference type="EMBL" id="WKKH01000084">
    <property type="protein sequence ID" value="MRX78873.1"/>
    <property type="molecule type" value="Genomic_DNA"/>
</dbReference>
<comment type="caution">
    <text evidence="4">The sequence shown here is derived from an EMBL/GenBank/DDBJ whole genome shotgun (WGS) entry which is preliminary data.</text>
</comment>
<dbReference type="SUPFAM" id="SSF53098">
    <property type="entry name" value="Ribonuclease H-like"/>
    <property type="match status" value="1"/>
</dbReference>
<dbReference type="PANTHER" id="PTHR35004:SF6">
    <property type="entry name" value="TRANSPOSASE"/>
    <property type="match status" value="1"/>
</dbReference>
<accession>A0A7K0G4Y6</accession>
<dbReference type="OrthoDB" id="3193769at2"/>
<dbReference type="Proteomes" id="UP000487757">
    <property type="component" value="Unassembled WGS sequence"/>
</dbReference>
<organism evidence="4 5">
    <name type="scientific">Pedobacter petrophilus</name>
    <dbReference type="NCBI Taxonomy" id="1908241"/>
    <lineage>
        <taxon>Bacteria</taxon>
        <taxon>Pseudomonadati</taxon>
        <taxon>Bacteroidota</taxon>
        <taxon>Sphingobacteriia</taxon>
        <taxon>Sphingobacteriales</taxon>
        <taxon>Sphingobacteriaceae</taxon>
        <taxon>Pedobacter</taxon>
    </lineage>
</organism>
<dbReference type="GO" id="GO:0003676">
    <property type="term" value="F:nucleic acid binding"/>
    <property type="evidence" value="ECO:0007669"/>
    <property type="project" value="InterPro"/>
</dbReference>
<evidence type="ECO:0000313" key="5">
    <source>
        <dbReference type="Proteomes" id="UP000487757"/>
    </source>
</evidence>
<dbReference type="InterPro" id="IPR001584">
    <property type="entry name" value="Integrase_cat-core"/>
</dbReference>
<keyword evidence="5" id="KW-1185">Reference proteome</keyword>
<dbReference type="InterPro" id="IPR036397">
    <property type="entry name" value="RNaseH_sf"/>
</dbReference>
<dbReference type="PANTHER" id="PTHR35004">
    <property type="entry name" value="TRANSPOSASE RV3428C-RELATED"/>
    <property type="match status" value="1"/>
</dbReference>
<dbReference type="PROSITE" id="PS50994">
    <property type="entry name" value="INTEGRASE"/>
    <property type="match status" value="1"/>
</dbReference>
<dbReference type="Gene3D" id="3.30.420.10">
    <property type="entry name" value="Ribonuclease H-like superfamily/Ribonuclease H"/>
    <property type="match status" value="1"/>
</dbReference>
<protein>
    <submittedName>
        <fullName evidence="4">DDE-type integrase/transposase/recombinase</fullName>
    </submittedName>
</protein>